<evidence type="ECO:0008006" key="7">
    <source>
        <dbReference type="Google" id="ProtNLM"/>
    </source>
</evidence>
<keyword evidence="2" id="KW-0090">Biological rhythms</keyword>
<dbReference type="PANTHER" id="PTHR11008">
    <property type="entry name" value="PROTEIN TAKEOUT-LIKE PROTEIN"/>
    <property type="match status" value="1"/>
</dbReference>
<dbReference type="Proteomes" id="UP000215335">
    <property type="component" value="Unassembled WGS sequence"/>
</dbReference>
<gene>
    <name evidence="5" type="ORF">TSAR_013151</name>
</gene>
<evidence type="ECO:0000256" key="4">
    <source>
        <dbReference type="SAM" id="SignalP"/>
    </source>
</evidence>
<keyword evidence="6" id="KW-1185">Reference proteome</keyword>
<dbReference type="EMBL" id="NNAY01000182">
    <property type="protein sequence ID" value="OXU30234.1"/>
    <property type="molecule type" value="Genomic_DNA"/>
</dbReference>
<dbReference type="Gene3D" id="3.15.10.30">
    <property type="entry name" value="Haemolymph juvenile hormone binding protein"/>
    <property type="match status" value="1"/>
</dbReference>
<dbReference type="Pfam" id="PF06585">
    <property type="entry name" value="JHBP"/>
    <property type="match status" value="1"/>
</dbReference>
<dbReference type="InterPro" id="IPR010562">
    <property type="entry name" value="Haemolymph_juvenile_hormone-bd"/>
</dbReference>
<evidence type="ECO:0000313" key="5">
    <source>
        <dbReference type="EMBL" id="OXU30234.1"/>
    </source>
</evidence>
<accession>A0A232FHL2</accession>
<name>A0A232FHL2_9HYME</name>
<evidence type="ECO:0000256" key="3">
    <source>
        <dbReference type="ARBA" id="ARBA00060902"/>
    </source>
</evidence>
<comment type="similarity">
    <text evidence="3">Belongs to the TO family.</text>
</comment>
<feature type="signal peptide" evidence="4">
    <location>
        <begin position="1"/>
        <end position="20"/>
    </location>
</feature>
<proteinExistence type="inferred from homology"/>
<dbReference type="PANTHER" id="PTHR11008:SF14">
    <property type="entry name" value="CIRCADIAN CLOCK-CONTROLLED PROTEIN-LIKE PROTEIN"/>
    <property type="match status" value="1"/>
</dbReference>
<organism evidence="5 6">
    <name type="scientific">Trichomalopsis sarcophagae</name>
    <dbReference type="NCBI Taxonomy" id="543379"/>
    <lineage>
        <taxon>Eukaryota</taxon>
        <taxon>Metazoa</taxon>
        <taxon>Ecdysozoa</taxon>
        <taxon>Arthropoda</taxon>
        <taxon>Hexapoda</taxon>
        <taxon>Insecta</taxon>
        <taxon>Pterygota</taxon>
        <taxon>Neoptera</taxon>
        <taxon>Endopterygota</taxon>
        <taxon>Hymenoptera</taxon>
        <taxon>Apocrita</taxon>
        <taxon>Proctotrupomorpha</taxon>
        <taxon>Chalcidoidea</taxon>
        <taxon>Pteromalidae</taxon>
        <taxon>Pteromalinae</taxon>
        <taxon>Trichomalopsis</taxon>
    </lineage>
</organism>
<evidence type="ECO:0000256" key="1">
    <source>
        <dbReference type="ARBA" id="ARBA00022729"/>
    </source>
</evidence>
<protein>
    <recommendedName>
        <fullName evidence="7">Hemolymph juvenile hormone binding protein</fullName>
    </recommendedName>
</protein>
<evidence type="ECO:0000256" key="2">
    <source>
        <dbReference type="ARBA" id="ARBA00023108"/>
    </source>
</evidence>
<dbReference type="GO" id="GO:0007623">
    <property type="term" value="P:circadian rhythm"/>
    <property type="evidence" value="ECO:0007669"/>
    <property type="project" value="UniProtKB-ARBA"/>
</dbReference>
<dbReference type="SMART" id="SM00700">
    <property type="entry name" value="JHBP"/>
    <property type="match status" value="1"/>
</dbReference>
<evidence type="ECO:0000313" key="6">
    <source>
        <dbReference type="Proteomes" id="UP000215335"/>
    </source>
</evidence>
<dbReference type="STRING" id="543379.A0A232FHL2"/>
<dbReference type="InterPro" id="IPR038606">
    <property type="entry name" value="To_sf"/>
</dbReference>
<dbReference type="GO" id="GO:0005615">
    <property type="term" value="C:extracellular space"/>
    <property type="evidence" value="ECO:0007669"/>
    <property type="project" value="TreeGrafter"/>
</dbReference>
<comment type="caution">
    <text evidence="5">The sequence shown here is derived from an EMBL/GenBank/DDBJ whole genome shotgun (WGS) entry which is preliminary data.</text>
</comment>
<dbReference type="FunFam" id="3.15.10.30:FF:000001">
    <property type="entry name" value="Takeout-like protein 1"/>
    <property type="match status" value="1"/>
</dbReference>
<keyword evidence="1 4" id="KW-0732">Signal</keyword>
<reference evidence="5 6" key="1">
    <citation type="journal article" date="2017" name="Curr. Biol.">
        <title>The Evolution of Venom by Co-option of Single-Copy Genes.</title>
        <authorList>
            <person name="Martinson E.O."/>
            <person name="Mrinalini"/>
            <person name="Kelkar Y.D."/>
            <person name="Chang C.H."/>
            <person name="Werren J.H."/>
        </authorList>
    </citation>
    <scope>NUCLEOTIDE SEQUENCE [LARGE SCALE GENOMIC DNA]</scope>
    <source>
        <strain evidence="5 6">Alberta</strain>
        <tissue evidence="5">Whole body</tissue>
    </source>
</reference>
<dbReference type="OrthoDB" id="8185598at2759"/>
<feature type="chain" id="PRO_5012669427" description="Hemolymph juvenile hormone binding protein" evidence="4">
    <location>
        <begin position="21"/>
        <end position="248"/>
    </location>
</feature>
<sequence>MAHGTTLALVLCATLACGFAIELPDFIHVCKRNDPQIETCIKKSVEDLRPKLMTGVPEYNIPSLEPLLLKELVAAEGAGGLKITAKDVHAYGASDFVVQKLRVDVSQLRFALDILLPHLYIEGQYEIDGRVLLLPIRGNGPMTGNFTDATGSVKIQAGLFKDDQGNDHLKLSEFRMRISIRKGSLKLDNLFGGDPTLGNVVNNAINTNFDAFIKELQPLIEKALSSAFTDIGNSIVRPFTYEQLFPMS</sequence>
<dbReference type="AlphaFoldDB" id="A0A232FHL2"/>